<dbReference type="PANTHER" id="PTHR30349">
    <property type="entry name" value="PHAGE INTEGRASE-RELATED"/>
    <property type="match status" value="1"/>
</dbReference>
<dbReference type="RefSeq" id="WP_203744283.1">
    <property type="nucleotide sequence ID" value="NZ_BAAAUC010000089.1"/>
</dbReference>
<evidence type="ECO:0000259" key="5">
    <source>
        <dbReference type="PROSITE" id="PS51898"/>
    </source>
</evidence>
<dbReference type="GO" id="GO:0015074">
    <property type="term" value="P:DNA integration"/>
    <property type="evidence" value="ECO:0007669"/>
    <property type="project" value="UniProtKB-KW"/>
</dbReference>
<evidence type="ECO:0000259" key="6">
    <source>
        <dbReference type="PROSITE" id="PS51900"/>
    </source>
</evidence>
<dbReference type="GO" id="GO:0006310">
    <property type="term" value="P:DNA recombination"/>
    <property type="evidence" value="ECO:0007669"/>
    <property type="project" value="UniProtKB-KW"/>
</dbReference>
<dbReference type="PROSITE" id="PS51898">
    <property type="entry name" value="TYR_RECOMBINASE"/>
    <property type="match status" value="1"/>
</dbReference>
<name>A0A919M8Z9_9ACTN</name>
<dbReference type="InterPro" id="IPR013762">
    <property type="entry name" value="Integrase-like_cat_sf"/>
</dbReference>
<reference evidence="7" key="1">
    <citation type="submission" date="2021-01" db="EMBL/GenBank/DDBJ databases">
        <title>Whole genome shotgun sequence of Actinoplanes cyaneus NBRC 14990.</title>
        <authorList>
            <person name="Komaki H."/>
            <person name="Tamura T."/>
        </authorList>
    </citation>
    <scope>NUCLEOTIDE SEQUENCE</scope>
    <source>
        <strain evidence="7">NBRC 14990</strain>
    </source>
</reference>
<organism evidence="7 8">
    <name type="scientific">Actinoplanes cyaneus</name>
    <dbReference type="NCBI Taxonomy" id="52696"/>
    <lineage>
        <taxon>Bacteria</taxon>
        <taxon>Bacillati</taxon>
        <taxon>Actinomycetota</taxon>
        <taxon>Actinomycetes</taxon>
        <taxon>Micromonosporales</taxon>
        <taxon>Micromonosporaceae</taxon>
        <taxon>Actinoplanes</taxon>
    </lineage>
</organism>
<dbReference type="InterPro" id="IPR010998">
    <property type="entry name" value="Integrase_recombinase_N"/>
</dbReference>
<feature type="domain" description="Tyr recombinase" evidence="5">
    <location>
        <begin position="144"/>
        <end position="325"/>
    </location>
</feature>
<dbReference type="SUPFAM" id="SSF56349">
    <property type="entry name" value="DNA breaking-rejoining enzymes"/>
    <property type="match status" value="1"/>
</dbReference>
<evidence type="ECO:0000256" key="4">
    <source>
        <dbReference type="PROSITE-ProRule" id="PRU01248"/>
    </source>
</evidence>
<dbReference type="InterPro" id="IPR002104">
    <property type="entry name" value="Integrase_catalytic"/>
</dbReference>
<dbReference type="InterPro" id="IPR011010">
    <property type="entry name" value="DNA_brk_join_enz"/>
</dbReference>
<dbReference type="Pfam" id="PF02899">
    <property type="entry name" value="Phage_int_SAM_1"/>
    <property type="match status" value="1"/>
</dbReference>
<dbReference type="Gene3D" id="1.10.443.10">
    <property type="entry name" value="Intergrase catalytic core"/>
    <property type="match status" value="1"/>
</dbReference>
<comment type="caution">
    <text evidence="7">The sequence shown here is derived from an EMBL/GenBank/DDBJ whole genome shotgun (WGS) entry which is preliminary data.</text>
</comment>
<evidence type="ECO:0000313" key="7">
    <source>
        <dbReference type="EMBL" id="GID67009.1"/>
    </source>
</evidence>
<dbReference type="AlphaFoldDB" id="A0A919M8Z9"/>
<evidence type="ECO:0000256" key="3">
    <source>
        <dbReference type="ARBA" id="ARBA00023172"/>
    </source>
</evidence>
<keyword evidence="8" id="KW-1185">Reference proteome</keyword>
<dbReference type="Proteomes" id="UP000619479">
    <property type="component" value="Unassembled WGS sequence"/>
</dbReference>
<dbReference type="PROSITE" id="PS51900">
    <property type="entry name" value="CB"/>
    <property type="match status" value="1"/>
</dbReference>
<dbReference type="Pfam" id="PF00589">
    <property type="entry name" value="Phage_integrase"/>
    <property type="match status" value="1"/>
</dbReference>
<proteinExistence type="predicted"/>
<dbReference type="Gene3D" id="1.10.150.130">
    <property type="match status" value="1"/>
</dbReference>
<gene>
    <name evidence="7" type="primary">xerC_1</name>
    <name evidence="7" type="ORF">Acy02nite_48900</name>
</gene>
<dbReference type="InterPro" id="IPR044068">
    <property type="entry name" value="CB"/>
</dbReference>
<keyword evidence="3" id="KW-0233">DNA recombination</keyword>
<dbReference type="GO" id="GO:0003677">
    <property type="term" value="F:DNA binding"/>
    <property type="evidence" value="ECO:0007669"/>
    <property type="project" value="UniProtKB-UniRule"/>
</dbReference>
<evidence type="ECO:0000256" key="2">
    <source>
        <dbReference type="ARBA" id="ARBA00023125"/>
    </source>
</evidence>
<dbReference type="EMBL" id="BOMH01000037">
    <property type="protein sequence ID" value="GID67009.1"/>
    <property type="molecule type" value="Genomic_DNA"/>
</dbReference>
<keyword evidence="2 4" id="KW-0238">DNA-binding</keyword>
<accession>A0A919M8Z9</accession>
<sequence length="336" mass="36694">MTDQPQTTVGSELVAADLTSVPAIAIPAPNRLAELTTMWLSRQRSVHTRTAYRRDLWQWGDWCAATGRNPLTARAADLDAWIVEQRATGARGKPAAESTIARRLSAVASWYDYLVVNTAADPEPLIRYNPAQAAARPRIDPDDSSTVGLDRPEADRLLGEARADGLTSHALILLLLVAGLRVGSAIGARIEDLGYDRGHRVLNLTVKGGRRRRVPLPPVLSHAIDLMLAERGTPAEGSLFLTPSGLPIYELYVHRLIRRLARRAGLASATALSPHSLRHTAITEILDATGGDLRRAQDFAGHADPRTTRRYDRRRDQLDNHGAYLLAGRFGDAEPG</sequence>
<protein>
    <submittedName>
        <fullName evidence="7">Tyrosine recombinase XerC</fullName>
    </submittedName>
</protein>
<dbReference type="InterPro" id="IPR004107">
    <property type="entry name" value="Integrase_SAM-like_N"/>
</dbReference>
<keyword evidence="1" id="KW-0229">DNA integration</keyword>
<dbReference type="PANTHER" id="PTHR30349:SF81">
    <property type="entry name" value="TYROSINE RECOMBINASE XERC"/>
    <property type="match status" value="1"/>
</dbReference>
<evidence type="ECO:0000313" key="8">
    <source>
        <dbReference type="Proteomes" id="UP000619479"/>
    </source>
</evidence>
<feature type="domain" description="Core-binding (CB)" evidence="6">
    <location>
        <begin position="30"/>
        <end position="115"/>
    </location>
</feature>
<dbReference type="InterPro" id="IPR050090">
    <property type="entry name" value="Tyrosine_recombinase_XerCD"/>
</dbReference>
<evidence type="ECO:0000256" key="1">
    <source>
        <dbReference type="ARBA" id="ARBA00022908"/>
    </source>
</evidence>